<dbReference type="PANTHER" id="PTHR45641:SF19">
    <property type="entry name" value="NEPHROCYSTIN-3"/>
    <property type="match status" value="1"/>
</dbReference>
<organism evidence="3 4">
    <name type="scientific">Pelagomonas calceolata</name>
    <dbReference type="NCBI Taxonomy" id="35677"/>
    <lineage>
        <taxon>Eukaryota</taxon>
        <taxon>Sar</taxon>
        <taxon>Stramenopiles</taxon>
        <taxon>Ochrophyta</taxon>
        <taxon>Pelagophyceae</taxon>
        <taxon>Pelagomonadales</taxon>
        <taxon>Pelagomonadaceae</taxon>
        <taxon>Pelagomonas</taxon>
    </lineage>
</organism>
<dbReference type="AlphaFoldDB" id="A0A8J2X503"/>
<evidence type="ECO:0000256" key="2">
    <source>
        <dbReference type="ARBA" id="ARBA00022803"/>
    </source>
</evidence>
<evidence type="ECO:0000313" key="4">
    <source>
        <dbReference type="Proteomes" id="UP000789595"/>
    </source>
</evidence>
<evidence type="ECO:0008006" key="5">
    <source>
        <dbReference type="Google" id="ProtNLM"/>
    </source>
</evidence>
<sequence>MRRLIVAMRRTQPTINTAASAAIRRRHKSTDHFDAAATEKRIGELQRCVRDHLARQDVAEAVAAAEELVRTSTEAYGDGREQGNPVLAAARNDEALCRKAAGDFERAAELFAKSAQLYEACGMSNSASCATALHNLGACYKDDASQPGRKKMDRMMLLDRAKEALDESVSRRIHSPAHDQRDLPALASTKVVLASVKRLDDDREGAARELDEAIVDLRKVFEESPSIPGVATALAAALNNRALHAKRDGDPEEKAGHWYAEALQLREGVLGEQHPLVIQTLHNIAEHLDARGDDDDAYEVRQDILRRLDVDEGEADESFAAAAAAYADSWSPPK</sequence>
<dbReference type="OrthoDB" id="10031679at2759"/>
<dbReference type="PANTHER" id="PTHR45641">
    <property type="entry name" value="TETRATRICOPEPTIDE REPEAT PROTEIN (AFU_ORTHOLOGUE AFUA_6G03870)"/>
    <property type="match status" value="1"/>
</dbReference>
<accession>A0A8J2X503</accession>
<dbReference type="EMBL" id="CAKKNE010000004">
    <property type="protein sequence ID" value="CAH0375101.1"/>
    <property type="molecule type" value="Genomic_DNA"/>
</dbReference>
<gene>
    <name evidence="3" type="ORF">PECAL_4P24220</name>
</gene>
<keyword evidence="4" id="KW-1185">Reference proteome</keyword>
<evidence type="ECO:0000313" key="3">
    <source>
        <dbReference type="EMBL" id="CAH0375101.1"/>
    </source>
</evidence>
<comment type="caution">
    <text evidence="3">The sequence shown here is derived from an EMBL/GenBank/DDBJ whole genome shotgun (WGS) entry which is preliminary data.</text>
</comment>
<dbReference type="Proteomes" id="UP000789595">
    <property type="component" value="Unassembled WGS sequence"/>
</dbReference>
<dbReference type="SUPFAM" id="SSF48452">
    <property type="entry name" value="TPR-like"/>
    <property type="match status" value="2"/>
</dbReference>
<name>A0A8J2X503_9STRA</name>
<keyword evidence="2" id="KW-0802">TPR repeat</keyword>
<dbReference type="Gene3D" id="1.25.40.10">
    <property type="entry name" value="Tetratricopeptide repeat domain"/>
    <property type="match status" value="2"/>
</dbReference>
<dbReference type="InterPro" id="IPR011990">
    <property type="entry name" value="TPR-like_helical_dom_sf"/>
</dbReference>
<reference evidence="3" key="1">
    <citation type="submission" date="2021-11" db="EMBL/GenBank/DDBJ databases">
        <authorList>
            <consortium name="Genoscope - CEA"/>
            <person name="William W."/>
        </authorList>
    </citation>
    <scope>NUCLEOTIDE SEQUENCE</scope>
</reference>
<proteinExistence type="predicted"/>
<evidence type="ECO:0000256" key="1">
    <source>
        <dbReference type="ARBA" id="ARBA00022737"/>
    </source>
</evidence>
<keyword evidence="1" id="KW-0677">Repeat</keyword>
<dbReference type="Pfam" id="PF13424">
    <property type="entry name" value="TPR_12"/>
    <property type="match status" value="1"/>
</dbReference>
<protein>
    <recommendedName>
        <fullName evidence="5">Kinesin light chain</fullName>
    </recommendedName>
</protein>